<dbReference type="EMBL" id="LHXR01000189">
    <property type="protein sequence ID" value="KXA94378.1"/>
    <property type="molecule type" value="Genomic_DNA"/>
</dbReference>
<dbReference type="SUPFAM" id="SSF89915">
    <property type="entry name" value="DNA-binding protein Tfx"/>
    <property type="match status" value="1"/>
</dbReference>
<dbReference type="InterPro" id="IPR036657">
    <property type="entry name" value="Tfx_DNA-bd_sf_arc"/>
</dbReference>
<feature type="coiled-coil region" evidence="1">
    <location>
        <begin position="37"/>
        <end position="64"/>
    </location>
</feature>
<dbReference type="Gene3D" id="3.30.1190.10">
    <property type="entry name" value="DNA-binding protein Tfx superfamily, archaea"/>
    <property type="match status" value="1"/>
</dbReference>
<dbReference type="AlphaFoldDB" id="A0A133UJI8"/>
<dbReference type="InterPro" id="IPR004645">
    <property type="entry name" value="Tfx_DNA-bd_arc"/>
</dbReference>
<keyword evidence="1" id="KW-0175">Coiled coil</keyword>
<accession>A0A133UJI8</accession>
<proteinExistence type="predicted"/>
<evidence type="ECO:0000256" key="1">
    <source>
        <dbReference type="SAM" id="Coils"/>
    </source>
</evidence>
<evidence type="ECO:0000313" key="4">
    <source>
        <dbReference type="Proteomes" id="UP000070463"/>
    </source>
</evidence>
<dbReference type="GO" id="GO:0003677">
    <property type="term" value="F:DNA binding"/>
    <property type="evidence" value="ECO:0007669"/>
    <property type="project" value="InterPro"/>
</dbReference>
<sequence length="135" mass="15328">MINTENTHFTKKQLEVLKKRKMGKSISEIAENMGTSKSNVSHILESAEKNIEKAENTLKIAKTINWPIKIEFEVGTNLFDISERIFEKANDEGVKLDFTGPDLLKTLAEKAGTKIKNRRIQTKISIVINREGKIE</sequence>
<dbReference type="Pfam" id="PF14601">
    <property type="entry name" value="TFX_C"/>
    <property type="match status" value="1"/>
</dbReference>
<organism evidence="3 4">
    <name type="scientific">candidate division MSBL1 archaeon SCGC-AAA259I09</name>
    <dbReference type="NCBI Taxonomy" id="1698267"/>
    <lineage>
        <taxon>Archaea</taxon>
        <taxon>Methanobacteriati</taxon>
        <taxon>Methanobacteriota</taxon>
        <taxon>candidate division MSBL1</taxon>
    </lineage>
</organism>
<protein>
    <recommendedName>
        <fullName evidence="2">DNA binding protein Tfx C-terminal domain-containing protein</fullName>
    </recommendedName>
</protein>
<dbReference type="InterPro" id="IPR029291">
    <property type="entry name" value="Tfx_C"/>
</dbReference>
<feature type="domain" description="DNA binding protein Tfx C-terminal" evidence="2">
    <location>
        <begin position="54"/>
        <end position="134"/>
    </location>
</feature>
<dbReference type="Proteomes" id="UP000070463">
    <property type="component" value="Unassembled WGS sequence"/>
</dbReference>
<feature type="non-terminal residue" evidence="3">
    <location>
        <position position="135"/>
    </location>
</feature>
<reference evidence="3 4" key="1">
    <citation type="journal article" date="2016" name="Sci. Rep.">
        <title>Metabolic traits of an uncultured archaeal lineage -MSBL1- from brine pools of the Red Sea.</title>
        <authorList>
            <person name="Mwirichia R."/>
            <person name="Alam I."/>
            <person name="Rashid M."/>
            <person name="Vinu M."/>
            <person name="Ba-Alawi W."/>
            <person name="Anthony Kamau A."/>
            <person name="Kamanda Ngugi D."/>
            <person name="Goker M."/>
            <person name="Klenk H.P."/>
            <person name="Bajic V."/>
            <person name="Stingl U."/>
        </authorList>
    </citation>
    <scope>NUCLEOTIDE SEQUENCE [LARGE SCALE GENOMIC DNA]</scope>
    <source>
        <strain evidence="3">SCGC-AAA259I09</strain>
    </source>
</reference>
<comment type="caution">
    <text evidence="3">The sequence shown here is derived from an EMBL/GenBank/DDBJ whole genome shotgun (WGS) entry which is preliminary data.</text>
</comment>
<evidence type="ECO:0000259" key="2">
    <source>
        <dbReference type="Pfam" id="PF14601"/>
    </source>
</evidence>
<name>A0A133UJI8_9EURY</name>
<keyword evidence="4" id="KW-1185">Reference proteome</keyword>
<gene>
    <name evidence="3" type="ORF">AKJ37_07660</name>
</gene>
<dbReference type="NCBIfam" id="TIGR00721">
    <property type="entry name" value="tfx"/>
    <property type="match status" value="1"/>
</dbReference>
<evidence type="ECO:0000313" key="3">
    <source>
        <dbReference type="EMBL" id="KXA94378.1"/>
    </source>
</evidence>